<dbReference type="Ensembl" id="ENSBOBT00000011556.1">
    <property type="protein sequence ID" value="ENSBOBP00000011278.1"/>
    <property type="gene ID" value="ENSBOBG00000007188.1"/>
</dbReference>
<evidence type="ECO:0000313" key="1">
    <source>
        <dbReference type="Ensembl" id="ENSBOBP00000011278.1"/>
    </source>
</evidence>
<reference evidence="1" key="2">
    <citation type="submission" date="2025-09" db="UniProtKB">
        <authorList>
            <consortium name="Ensembl"/>
        </authorList>
    </citation>
    <scope>IDENTIFICATION</scope>
</reference>
<accession>A0A8C0F1J3</accession>
<sequence length="66" mass="6954">MCEWLQNSQGISTKGGCDAQGWGLLCQQRCLSFTVAVVAGVMLMVGICPTQSPQQASALIPSRLSP</sequence>
<proteinExistence type="predicted"/>
<keyword evidence="2" id="KW-1185">Reference proteome</keyword>
<protein>
    <submittedName>
        <fullName evidence="1">Uncharacterized protein</fullName>
    </submittedName>
</protein>
<reference evidence="1" key="1">
    <citation type="submission" date="2025-08" db="UniProtKB">
        <authorList>
            <consortium name="Ensembl"/>
        </authorList>
    </citation>
    <scope>IDENTIFICATION</scope>
</reference>
<dbReference type="Proteomes" id="UP000694567">
    <property type="component" value="Unplaced"/>
</dbReference>
<evidence type="ECO:0000313" key="2">
    <source>
        <dbReference type="Proteomes" id="UP000694567"/>
    </source>
</evidence>
<name>A0A8C0F1J3_BUBBB</name>
<organism evidence="1 2">
    <name type="scientific">Bubo bubo</name>
    <name type="common">Eurasian eagle-owl</name>
    <name type="synonym">Strix bubo</name>
    <dbReference type="NCBI Taxonomy" id="30461"/>
    <lineage>
        <taxon>Eukaryota</taxon>
        <taxon>Metazoa</taxon>
        <taxon>Chordata</taxon>
        <taxon>Craniata</taxon>
        <taxon>Vertebrata</taxon>
        <taxon>Euteleostomi</taxon>
        <taxon>Archelosauria</taxon>
        <taxon>Archosauria</taxon>
        <taxon>Dinosauria</taxon>
        <taxon>Saurischia</taxon>
        <taxon>Theropoda</taxon>
        <taxon>Coelurosauria</taxon>
        <taxon>Aves</taxon>
        <taxon>Neognathae</taxon>
        <taxon>Neoaves</taxon>
        <taxon>Telluraves</taxon>
        <taxon>Strigiformes</taxon>
        <taxon>Strigidae</taxon>
        <taxon>Bubo</taxon>
    </lineage>
</organism>
<dbReference type="AlphaFoldDB" id="A0A8C0F1J3"/>